<dbReference type="Proteomes" id="UP000031982">
    <property type="component" value="Unassembled WGS sequence"/>
</dbReference>
<gene>
    <name evidence="1" type="ORF">SD77_2745</name>
</gene>
<evidence type="ECO:0000313" key="2">
    <source>
        <dbReference type="Proteomes" id="UP000031982"/>
    </source>
</evidence>
<protein>
    <recommendedName>
        <fullName evidence="3">DUF2283 domain-containing protein</fullName>
    </recommendedName>
</protein>
<dbReference type="EMBL" id="JXLP01000022">
    <property type="protein sequence ID" value="KIL75796.1"/>
    <property type="molecule type" value="Genomic_DNA"/>
</dbReference>
<name>A0ABR5AQ44_BACBA</name>
<organism evidence="1 2">
    <name type="scientific">Bacillus badius</name>
    <dbReference type="NCBI Taxonomy" id="1455"/>
    <lineage>
        <taxon>Bacteria</taxon>
        <taxon>Bacillati</taxon>
        <taxon>Bacillota</taxon>
        <taxon>Bacilli</taxon>
        <taxon>Bacillales</taxon>
        <taxon>Bacillaceae</taxon>
        <taxon>Pseudobacillus</taxon>
    </lineage>
</organism>
<dbReference type="RefSeq" id="WP_041114421.1">
    <property type="nucleotide sequence ID" value="NZ_JARTHD010000062.1"/>
</dbReference>
<dbReference type="InterPro" id="IPR016789">
    <property type="entry name" value="UCP021389"/>
</dbReference>
<reference evidence="1 2" key="1">
    <citation type="submission" date="2015-01" db="EMBL/GenBank/DDBJ databases">
        <title>Genome Assembly of Bacillus badius MTCC 1458.</title>
        <authorList>
            <person name="Verma A."/>
            <person name="Khatri I."/>
            <person name="Mual P."/>
            <person name="Subramanian S."/>
            <person name="Krishnamurthi S."/>
        </authorList>
    </citation>
    <scope>NUCLEOTIDE SEQUENCE [LARGE SCALE GENOMIC DNA]</scope>
    <source>
        <strain evidence="1 2">MTCC 1458</strain>
    </source>
</reference>
<evidence type="ECO:0008006" key="3">
    <source>
        <dbReference type="Google" id="ProtNLM"/>
    </source>
</evidence>
<comment type="caution">
    <text evidence="1">The sequence shown here is derived from an EMBL/GenBank/DDBJ whole genome shotgun (WGS) entry which is preliminary data.</text>
</comment>
<sequence>MKKTSQITYDSFAEMGYFYLLSPLADDILSTEELDHNDEIMLDIGRQVPIIGIEFEGETAKKIAPFSGKNKVFKEIVLNSGETIFSFRLSDLPSKQSVKHKNIDSVVFHFADNNYQEFLGIDIIDTKLYLKEYLIQQNNDNTDI</sequence>
<proteinExistence type="predicted"/>
<dbReference type="PIRSF" id="PIRSF021389">
    <property type="entry name" value="UCP021389"/>
    <property type="match status" value="1"/>
</dbReference>
<evidence type="ECO:0000313" key="1">
    <source>
        <dbReference type="EMBL" id="KIL75796.1"/>
    </source>
</evidence>
<keyword evidence="2" id="KW-1185">Reference proteome</keyword>
<accession>A0ABR5AQ44</accession>